<dbReference type="RefSeq" id="WP_143775593.1">
    <property type="nucleotide sequence ID" value="NZ_VKKU01000001.1"/>
</dbReference>
<name>A0A553WJ24_9SPHN</name>
<evidence type="ECO:0000256" key="5">
    <source>
        <dbReference type="RuleBase" id="RU003495"/>
    </source>
</evidence>
<dbReference type="GO" id="GO:0071555">
    <property type="term" value="P:cell wall organization"/>
    <property type="evidence" value="ECO:0007669"/>
    <property type="project" value="UniProtKB-KW"/>
</dbReference>
<dbReference type="InterPro" id="IPR036908">
    <property type="entry name" value="RlpA-like_sf"/>
</dbReference>
<feature type="domain" description="SPOR" evidence="7">
    <location>
        <begin position="253"/>
        <end position="325"/>
    </location>
</feature>
<sequence length="325" mass="33619">MRFATETLGAVASLALLTSCGVVGGERPSPPLSTVAAAPETVTDGQVILGSPFTENGVTYTPQDNPLYDDVGYAGVIAADRVGKSTENGETYNASSISAAHRTLPVPSYVEVTALDSGRTILVRVNDRGPVAKDNVIQLSQGAVEQLGLNSAAPAAVRVRRVNPPEQEKAVLRSGARATERIETPDQLLRVLRNKIAKPPVLTAAADDSAAVKPATPPVKTAKATVPAKKAPAAKKDSASAKPAEPAKEKAKAPATGGYIVQIAALSSRARADALAAKVGGSVSTLPNSGLFRVRLGPFASKSEADQKLASLQKNGYPAARLYRE</sequence>
<comment type="subcellular location">
    <subcellularLocation>
        <location evidence="4">Cell membrane</location>
        <topology evidence="4">Lipid-anchor</topology>
    </subcellularLocation>
</comment>
<dbReference type="PROSITE" id="PS51724">
    <property type="entry name" value="SPOR"/>
    <property type="match status" value="1"/>
</dbReference>
<keyword evidence="1" id="KW-0732">Signal</keyword>
<dbReference type="InterPro" id="IPR012997">
    <property type="entry name" value="RplA"/>
</dbReference>
<dbReference type="InterPro" id="IPR007730">
    <property type="entry name" value="SPOR-like_dom"/>
</dbReference>
<dbReference type="HAMAP" id="MF_02071">
    <property type="entry name" value="RlpA"/>
    <property type="match status" value="1"/>
</dbReference>
<comment type="caution">
    <text evidence="8">The sequence shown here is derived from an EMBL/GenBank/DDBJ whole genome shotgun (WGS) entry which is preliminary data.</text>
</comment>
<dbReference type="Pfam" id="PF05036">
    <property type="entry name" value="SPOR"/>
    <property type="match status" value="1"/>
</dbReference>
<dbReference type="Pfam" id="PF03330">
    <property type="entry name" value="DPBB_1"/>
    <property type="match status" value="1"/>
</dbReference>
<dbReference type="SUPFAM" id="SSF50685">
    <property type="entry name" value="Barwin-like endoglucanases"/>
    <property type="match status" value="1"/>
</dbReference>
<keyword evidence="3 4" id="KW-0961">Cell wall biogenesis/degradation</keyword>
<evidence type="ECO:0000256" key="1">
    <source>
        <dbReference type="ARBA" id="ARBA00022729"/>
    </source>
</evidence>
<keyword evidence="4" id="KW-0564">Palmitate</keyword>
<dbReference type="InterPro" id="IPR034718">
    <property type="entry name" value="RlpA"/>
</dbReference>
<dbReference type="Gene3D" id="3.30.70.1070">
    <property type="entry name" value="Sporulation related repeat"/>
    <property type="match status" value="1"/>
</dbReference>
<evidence type="ECO:0000256" key="3">
    <source>
        <dbReference type="ARBA" id="ARBA00023316"/>
    </source>
</evidence>
<dbReference type="SUPFAM" id="SSF110997">
    <property type="entry name" value="Sporulation related repeat"/>
    <property type="match status" value="1"/>
</dbReference>
<dbReference type="Proteomes" id="UP000320160">
    <property type="component" value="Unassembled WGS sequence"/>
</dbReference>
<dbReference type="NCBIfam" id="TIGR00413">
    <property type="entry name" value="rlpA"/>
    <property type="match status" value="1"/>
</dbReference>
<keyword evidence="9" id="KW-1185">Reference proteome</keyword>
<dbReference type="PANTHER" id="PTHR34183">
    <property type="entry name" value="ENDOLYTIC PEPTIDOGLYCAN TRANSGLYCOSYLASE RLPA"/>
    <property type="match status" value="1"/>
</dbReference>
<dbReference type="GO" id="GO:0009279">
    <property type="term" value="C:cell outer membrane"/>
    <property type="evidence" value="ECO:0007669"/>
    <property type="project" value="TreeGrafter"/>
</dbReference>
<dbReference type="GO" id="GO:0042834">
    <property type="term" value="F:peptidoglycan binding"/>
    <property type="evidence" value="ECO:0007669"/>
    <property type="project" value="InterPro"/>
</dbReference>
<dbReference type="EMBL" id="VKKU01000001">
    <property type="protein sequence ID" value="TSB04702.1"/>
    <property type="molecule type" value="Genomic_DNA"/>
</dbReference>
<evidence type="ECO:0000313" key="8">
    <source>
        <dbReference type="EMBL" id="TSB04702.1"/>
    </source>
</evidence>
<gene>
    <name evidence="4" type="primary">rlpA</name>
    <name evidence="8" type="ORF">FOM92_04620</name>
</gene>
<dbReference type="PANTHER" id="PTHR34183:SF1">
    <property type="entry name" value="ENDOLYTIC PEPTIDOGLYCAN TRANSGLYCOSYLASE RLPA"/>
    <property type="match status" value="1"/>
</dbReference>
<keyword evidence="2 4" id="KW-0456">Lyase</keyword>
<feature type="compositionally biased region" description="Basic and acidic residues" evidence="6">
    <location>
        <begin position="234"/>
        <end position="252"/>
    </location>
</feature>
<accession>A0A553WJ24</accession>
<feature type="compositionally biased region" description="Low complexity" evidence="6">
    <location>
        <begin position="205"/>
        <end position="231"/>
    </location>
</feature>
<comment type="similarity">
    <text evidence="4 5">Belongs to the RlpA family.</text>
</comment>
<protein>
    <recommendedName>
        <fullName evidence="4">Endolytic peptidoglycan transglycosylase RlpA</fullName>
        <ecNumber evidence="4">4.2.2.-</ecNumber>
    </recommendedName>
</protein>
<dbReference type="EC" id="4.2.2.-" evidence="4"/>
<dbReference type="PROSITE" id="PS51257">
    <property type="entry name" value="PROKAR_LIPOPROTEIN"/>
    <property type="match status" value="1"/>
</dbReference>
<evidence type="ECO:0000256" key="6">
    <source>
        <dbReference type="SAM" id="MobiDB-lite"/>
    </source>
</evidence>
<dbReference type="GO" id="GO:0005886">
    <property type="term" value="C:plasma membrane"/>
    <property type="evidence" value="ECO:0007669"/>
    <property type="project" value="UniProtKB-SubCell"/>
</dbReference>
<evidence type="ECO:0000256" key="2">
    <source>
        <dbReference type="ARBA" id="ARBA00023239"/>
    </source>
</evidence>
<dbReference type="Gene3D" id="2.40.40.10">
    <property type="entry name" value="RlpA-like domain"/>
    <property type="match status" value="1"/>
</dbReference>
<dbReference type="InterPro" id="IPR009009">
    <property type="entry name" value="RlpA-like_DPBB"/>
</dbReference>
<dbReference type="GO" id="GO:0000270">
    <property type="term" value="P:peptidoglycan metabolic process"/>
    <property type="evidence" value="ECO:0007669"/>
    <property type="project" value="UniProtKB-UniRule"/>
</dbReference>
<organism evidence="8 9">
    <name type="scientific">Sphingorhabdus contaminans</name>
    <dbReference type="NCBI Taxonomy" id="1343899"/>
    <lineage>
        <taxon>Bacteria</taxon>
        <taxon>Pseudomonadati</taxon>
        <taxon>Pseudomonadota</taxon>
        <taxon>Alphaproteobacteria</taxon>
        <taxon>Sphingomonadales</taxon>
        <taxon>Sphingomonadaceae</taxon>
        <taxon>Sphingorhabdus</taxon>
    </lineage>
</organism>
<feature type="region of interest" description="Disordered" evidence="6">
    <location>
        <begin position="205"/>
        <end position="253"/>
    </location>
</feature>
<evidence type="ECO:0000256" key="4">
    <source>
        <dbReference type="HAMAP-Rule" id="MF_02071"/>
    </source>
</evidence>
<dbReference type="OrthoDB" id="9779128at2"/>
<proteinExistence type="inferred from homology"/>
<dbReference type="CDD" id="cd22268">
    <property type="entry name" value="DPBB_RlpA-like"/>
    <property type="match status" value="1"/>
</dbReference>
<reference evidence="8 9" key="1">
    <citation type="submission" date="2019-07" db="EMBL/GenBank/DDBJ databases">
        <authorList>
            <person name="Park M."/>
        </authorList>
    </citation>
    <scope>NUCLEOTIDE SEQUENCE [LARGE SCALE GENOMIC DNA]</scope>
    <source>
        <strain evidence="8 9">KCTC32445</strain>
    </source>
</reference>
<evidence type="ECO:0000313" key="9">
    <source>
        <dbReference type="Proteomes" id="UP000320160"/>
    </source>
</evidence>
<comment type="function">
    <text evidence="4">Lytic transglycosylase with a strong preference for naked glycan strands that lack stem peptides.</text>
</comment>
<keyword evidence="4" id="KW-1003">Cell membrane</keyword>
<dbReference type="InterPro" id="IPR036680">
    <property type="entry name" value="SPOR-like_sf"/>
</dbReference>
<evidence type="ECO:0000259" key="7">
    <source>
        <dbReference type="PROSITE" id="PS51724"/>
    </source>
</evidence>
<dbReference type="AlphaFoldDB" id="A0A553WJ24"/>
<dbReference type="GO" id="GO:0008932">
    <property type="term" value="F:lytic endotransglycosylase activity"/>
    <property type="evidence" value="ECO:0007669"/>
    <property type="project" value="UniProtKB-UniRule"/>
</dbReference>
<keyword evidence="4" id="KW-0449">Lipoprotein</keyword>
<keyword evidence="4" id="KW-0472">Membrane</keyword>